<name>A0A0Q9YTC7_9GAMM</name>
<protein>
    <submittedName>
        <fullName evidence="3">AsmA family protein</fullName>
    </submittedName>
</protein>
<dbReference type="RefSeq" id="WP_057622472.1">
    <property type="nucleotide sequence ID" value="NZ_LKHV02000001.1"/>
</dbReference>
<reference evidence="3" key="2">
    <citation type="journal article" date="2016" name="Genome Announc.">
        <title>Draft Genome Sequences of Two Novel Amoeba-Resistant Intranuclear Bacteria, 'Candidatus Berkiella cookevillensis' and 'Candidatus Berkiella aquae'.</title>
        <authorList>
            <person name="Mehari Y.T."/>
            <person name="Arivett B.A."/>
            <person name="Farone A.L."/>
            <person name="Gunderson J.H."/>
            <person name="Farone M.B."/>
        </authorList>
    </citation>
    <scope>NUCLEOTIDE SEQUENCE</scope>
    <source>
        <strain evidence="3">CC99</strain>
    </source>
</reference>
<dbReference type="STRING" id="437022.CC99x_00062"/>
<dbReference type="GO" id="GO:0090313">
    <property type="term" value="P:regulation of protein targeting to membrane"/>
    <property type="evidence" value="ECO:0007669"/>
    <property type="project" value="TreeGrafter"/>
</dbReference>
<reference evidence="2" key="1">
    <citation type="submission" date="2015-09" db="EMBL/GenBank/DDBJ databases">
        <title>Draft Genome Sequences of Two Novel Amoeba-resistant Intranuclear Bacteria, Candidatus Berkiella cookevillensis and Candidatus Berkiella aquae.</title>
        <authorList>
            <person name="Mehari Y.T."/>
            <person name="Arivett B.A."/>
            <person name="Farone A.L."/>
            <person name="Gunderson J.H."/>
            <person name="Farone M.B."/>
        </authorList>
    </citation>
    <scope>NUCLEOTIDE SEQUENCE [LARGE SCALE GENOMIC DNA]</scope>
    <source>
        <strain evidence="2">CC99</strain>
    </source>
</reference>
<gene>
    <name evidence="2" type="ORF">CC99x_00062</name>
    <name evidence="3" type="ORF">CC99x_006605</name>
</gene>
<dbReference type="GO" id="GO:0005886">
    <property type="term" value="C:plasma membrane"/>
    <property type="evidence" value="ECO:0007669"/>
    <property type="project" value="TreeGrafter"/>
</dbReference>
<dbReference type="OrthoDB" id="5610455at2"/>
<dbReference type="EMBL" id="LKHV01000001">
    <property type="protein sequence ID" value="KRG19841.1"/>
    <property type="molecule type" value="Genomic_DNA"/>
</dbReference>
<dbReference type="PANTHER" id="PTHR30441">
    <property type="entry name" value="DUF748 DOMAIN-CONTAINING PROTEIN"/>
    <property type="match status" value="1"/>
</dbReference>
<reference evidence="3" key="3">
    <citation type="submission" date="2021-06" db="EMBL/GenBank/DDBJ databases">
        <title>Genomic Description and Analysis of Intracellular Bacteria, Candidatus Berkiella cookevillensis and Candidatus Berkiella aquae.</title>
        <authorList>
            <person name="Kidane D.T."/>
            <person name="Mehari Y.T."/>
            <person name="Rice F.C."/>
            <person name="Arivett B.A."/>
            <person name="Farone A.L."/>
            <person name="Berk S.G."/>
            <person name="Farone M.B."/>
        </authorList>
    </citation>
    <scope>NUCLEOTIDE SEQUENCE</scope>
    <source>
        <strain evidence="3">CC99</strain>
    </source>
</reference>
<proteinExistence type="predicted"/>
<feature type="domain" description="AsmA" evidence="1">
    <location>
        <begin position="8"/>
        <end position="109"/>
    </location>
</feature>
<dbReference type="InterPro" id="IPR007844">
    <property type="entry name" value="AsmA"/>
</dbReference>
<dbReference type="AlphaFoldDB" id="A0A0Q9YTC7"/>
<dbReference type="InterPro" id="IPR052894">
    <property type="entry name" value="AsmA-related"/>
</dbReference>
<dbReference type="Pfam" id="PF05170">
    <property type="entry name" value="AsmA"/>
    <property type="match status" value="1"/>
</dbReference>
<dbReference type="PANTHER" id="PTHR30441:SF8">
    <property type="entry name" value="DUF748 DOMAIN-CONTAINING PROTEIN"/>
    <property type="match status" value="1"/>
</dbReference>
<dbReference type="Proteomes" id="UP000051494">
    <property type="component" value="Unassembled WGS sequence"/>
</dbReference>
<sequence>MQFLMNIFKVIFKVTLFFVLLAIGGMVAIQFADLNKHSDAIEASFKKATGFDMNIKGNVKAQLLPYLATQIEDIDLIIDMNGVAYKVEVGGINLKINLYGLFNNVIDFDYFEFVNLKISQDQSKQALFMLKKVQGEMESTQDEVKFSNMLITHDTGTYHGRINFVMFGSHRKVSGKFEVDEMSIFSKNDKSNDASNSFFSLAGLSGLKGKIVLDAKQCFIKGIPFQKSRFTFDFNKEKVVVTNTAKVFDGDYNAQVTLQHLSSAKPQSDFAINIVKAKAAAMVQHFNPQLKVAGGLANFEFSGSAPLDKMPDYLNNLKAKAQFYLSDMDLLSTGQLRGSISDAVFNILSANKQDKLKCLAAKFSINNGVARSEQRIGLESTHLMGLGSADIDLKSEKLSMLIDFKSKSNSPIELGKFEGAVSVTGTISDPKVRIDNNMIKQGGSLALGFATSGISLLVESLIGMVQSESSACERIMSGN</sequence>
<evidence type="ECO:0000313" key="2">
    <source>
        <dbReference type="EMBL" id="KRG19841.1"/>
    </source>
</evidence>
<evidence type="ECO:0000313" key="4">
    <source>
        <dbReference type="Proteomes" id="UP000051494"/>
    </source>
</evidence>
<keyword evidence="4" id="KW-1185">Reference proteome</keyword>
<evidence type="ECO:0000313" key="3">
    <source>
        <dbReference type="EMBL" id="MCS5708578.1"/>
    </source>
</evidence>
<accession>A0A0Q9YTC7</accession>
<comment type="caution">
    <text evidence="2">The sequence shown here is derived from an EMBL/GenBank/DDBJ whole genome shotgun (WGS) entry which is preliminary data.</text>
</comment>
<organism evidence="2">
    <name type="scientific">Candidatus Berkiella cookevillensis</name>
    <dbReference type="NCBI Taxonomy" id="437022"/>
    <lineage>
        <taxon>Bacteria</taxon>
        <taxon>Pseudomonadati</taxon>
        <taxon>Pseudomonadota</taxon>
        <taxon>Gammaproteobacteria</taxon>
        <taxon>Candidatus Berkiellales</taxon>
        <taxon>Candidatus Berkiellaceae</taxon>
        <taxon>Candidatus Berkiella</taxon>
    </lineage>
</organism>
<dbReference type="EMBL" id="LKHV02000001">
    <property type="protein sequence ID" value="MCS5708578.1"/>
    <property type="molecule type" value="Genomic_DNA"/>
</dbReference>
<evidence type="ECO:0000259" key="1">
    <source>
        <dbReference type="Pfam" id="PF05170"/>
    </source>
</evidence>